<feature type="domain" description="Superoxide dismutase copper/zinc binding" evidence="9">
    <location>
        <begin position="37"/>
        <end position="171"/>
    </location>
</feature>
<dbReference type="SUPFAM" id="SSF49329">
    <property type="entry name" value="Cu,Zn superoxide dismutase-like"/>
    <property type="match status" value="1"/>
</dbReference>
<name>A0A4D7AV40_NILLU</name>
<dbReference type="EMBL" id="MH169600">
    <property type="protein sequence ID" value="QCI55731.1"/>
    <property type="molecule type" value="mRNA"/>
</dbReference>
<dbReference type="CDD" id="cd00305">
    <property type="entry name" value="Cu-Zn_Superoxide_Dismutase"/>
    <property type="match status" value="1"/>
</dbReference>
<dbReference type="InterPro" id="IPR036423">
    <property type="entry name" value="SOD-like_Cu/Zn_dom_sf"/>
</dbReference>
<keyword evidence="6 7" id="KW-0186">Copper</keyword>
<dbReference type="GO" id="GO:0004784">
    <property type="term" value="F:superoxide dismutase activity"/>
    <property type="evidence" value="ECO:0007669"/>
    <property type="project" value="UniProtKB-EC"/>
</dbReference>
<keyword evidence="2 7" id="KW-0479">Metal-binding</keyword>
<dbReference type="PROSITE" id="PS00087">
    <property type="entry name" value="SOD_CU_ZN_1"/>
    <property type="match status" value="1"/>
</dbReference>
<comment type="catalytic activity">
    <reaction evidence="7">
        <text>2 superoxide + 2 H(+) = H2O2 + O2</text>
        <dbReference type="Rhea" id="RHEA:20696"/>
        <dbReference type="ChEBI" id="CHEBI:15378"/>
        <dbReference type="ChEBI" id="CHEBI:15379"/>
        <dbReference type="ChEBI" id="CHEBI:16240"/>
        <dbReference type="ChEBI" id="CHEBI:18421"/>
        <dbReference type="EC" id="1.15.1.1"/>
    </reaction>
</comment>
<evidence type="ECO:0000256" key="5">
    <source>
        <dbReference type="ARBA" id="ARBA00023002"/>
    </source>
</evidence>
<evidence type="ECO:0000256" key="7">
    <source>
        <dbReference type="RuleBase" id="RU000393"/>
    </source>
</evidence>
<evidence type="ECO:0000256" key="1">
    <source>
        <dbReference type="ARBA" id="ARBA00010457"/>
    </source>
</evidence>
<accession>A0A4D7AV40</accession>
<keyword evidence="4" id="KW-0049">Antioxidant</keyword>
<dbReference type="Gene3D" id="2.60.40.200">
    <property type="entry name" value="Superoxide dismutase, copper/zinc binding domain"/>
    <property type="match status" value="1"/>
</dbReference>
<feature type="signal peptide" evidence="8">
    <location>
        <begin position="1"/>
        <end position="20"/>
    </location>
</feature>
<keyword evidence="5 7" id="KW-0560">Oxidoreductase</keyword>
<dbReference type="EC" id="1.15.1.1" evidence="7"/>
<dbReference type="Pfam" id="PF00080">
    <property type="entry name" value="Sod_Cu"/>
    <property type="match status" value="1"/>
</dbReference>
<evidence type="ECO:0000256" key="6">
    <source>
        <dbReference type="ARBA" id="ARBA00023008"/>
    </source>
</evidence>
<dbReference type="InterPro" id="IPR018152">
    <property type="entry name" value="SOD_Cu/Zn_BS"/>
</dbReference>
<evidence type="ECO:0000256" key="8">
    <source>
        <dbReference type="SAM" id="SignalP"/>
    </source>
</evidence>
<sequence length="216" mass="22193">MATCKSVLSLLVLFVAAVSAASEERKAIAVLKGDAGVTGNVTFTQVDDGPVTVTGIVTGLSKGNHGFHIHEKGDISMGCTSTKGHFNPEGKKHGGPTDTERHVGDLGNIFAEDNGVAHIAIRDTVVSLHGKNSILGRGVVVHSDQDDLGRGGFADSQTTGHAGTRVACGVIGILHPTGYWTQGNGASSSSPLSLAAILLVTSLVTLISRSTSRWSS</sequence>
<evidence type="ECO:0000313" key="10">
    <source>
        <dbReference type="EMBL" id="QCI55731.1"/>
    </source>
</evidence>
<dbReference type="InterPro" id="IPR001424">
    <property type="entry name" value="SOD_Cu_Zn_dom"/>
</dbReference>
<evidence type="ECO:0000256" key="4">
    <source>
        <dbReference type="ARBA" id="ARBA00022862"/>
    </source>
</evidence>
<feature type="chain" id="PRO_5020033778" description="Superoxide dismutase [Cu-Zn]" evidence="8">
    <location>
        <begin position="21"/>
        <end position="216"/>
    </location>
</feature>
<keyword evidence="3 7" id="KW-0862">Zinc</keyword>
<comment type="similarity">
    <text evidence="1 7">Belongs to the Cu-Zn superoxide dismutase family.</text>
</comment>
<dbReference type="GO" id="GO:0005507">
    <property type="term" value="F:copper ion binding"/>
    <property type="evidence" value="ECO:0007669"/>
    <property type="project" value="InterPro"/>
</dbReference>
<evidence type="ECO:0000256" key="2">
    <source>
        <dbReference type="ARBA" id="ARBA00022723"/>
    </source>
</evidence>
<dbReference type="PRINTS" id="PR00068">
    <property type="entry name" value="CUZNDISMTASE"/>
</dbReference>
<evidence type="ECO:0000256" key="3">
    <source>
        <dbReference type="ARBA" id="ARBA00022833"/>
    </source>
</evidence>
<keyword evidence="8" id="KW-0732">Signal</keyword>
<evidence type="ECO:0000259" key="9">
    <source>
        <dbReference type="Pfam" id="PF00080"/>
    </source>
</evidence>
<comment type="cofactor">
    <cofactor evidence="7">
        <name>Cu cation</name>
        <dbReference type="ChEBI" id="CHEBI:23378"/>
    </cofactor>
    <text evidence="7">Binds 1 copper ion per subunit.</text>
</comment>
<dbReference type="OrthoDB" id="2015551at2759"/>
<dbReference type="PANTHER" id="PTHR10003">
    <property type="entry name" value="SUPEROXIDE DISMUTASE CU-ZN -RELATED"/>
    <property type="match status" value="1"/>
</dbReference>
<dbReference type="InterPro" id="IPR024134">
    <property type="entry name" value="SOD_Cu/Zn_/chaperone"/>
</dbReference>
<protein>
    <recommendedName>
        <fullName evidence="7">Superoxide dismutase [Cu-Zn]</fullName>
        <ecNumber evidence="7">1.15.1.1</ecNumber>
    </recommendedName>
</protein>
<organism evidence="10">
    <name type="scientific">Nilaparvata lugens</name>
    <name type="common">Brown planthopper</name>
    <dbReference type="NCBI Taxonomy" id="108931"/>
    <lineage>
        <taxon>Eukaryota</taxon>
        <taxon>Metazoa</taxon>
        <taxon>Ecdysozoa</taxon>
        <taxon>Arthropoda</taxon>
        <taxon>Hexapoda</taxon>
        <taxon>Insecta</taxon>
        <taxon>Pterygota</taxon>
        <taxon>Neoptera</taxon>
        <taxon>Paraneoptera</taxon>
        <taxon>Hemiptera</taxon>
        <taxon>Auchenorrhyncha</taxon>
        <taxon>Fulgoroidea</taxon>
        <taxon>Delphacidae</taxon>
        <taxon>Delphacinae</taxon>
        <taxon>Nilaparvata</taxon>
    </lineage>
</organism>
<proteinExistence type="evidence at transcript level"/>
<dbReference type="FunFam" id="2.60.40.200:FF:000001">
    <property type="entry name" value="Superoxide dismutase [Cu-Zn]"/>
    <property type="match status" value="1"/>
</dbReference>
<dbReference type="AlphaFoldDB" id="A0A4D7AV40"/>
<reference evidence="10" key="1">
    <citation type="submission" date="2018-04" db="EMBL/GenBank/DDBJ databases">
        <title>A putative extracellular Cu/Zn superoxide dismutase essential for the adaptation of the brown planthopper Nilaparvata lugens (Hemiptera: Delphacidae) to a resistant rice variety.</title>
        <authorList>
            <person name="Ye W."/>
            <person name="Zeng J."/>
            <person name="Lou Y."/>
        </authorList>
    </citation>
    <scope>NUCLEOTIDE SEQUENCE</scope>
</reference>
<comment type="cofactor">
    <cofactor evidence="7">
        <name>Zn(2+)</name>
        <dbReference type="ChEBI" id="CHEBI:29105"/>
    </cofactor>
    <text evidence="7">Binds 1 zinc ion per subunit.</text>
</comment>
<comment type="function">
    <text evidence="7">Destroys radicals which are normally produced within the cells and which are toxic to biological systems.</text>
</comment>
<dbReference type="PROSITE" id="PS00332">
    <property type="entry name" value="SOD_CU_ZN_2"/>
    <property type="match status" value="1"/>
</dbReference>